<protein>
    <submittedName>
        <fullName evidence="2">Uncharacterized protein</fullName>
    </submittedName>
</protein>
<dbReference type="AlphaFoldDB" id="A0A3S4ZZM5"/>
<evidence type="ECO:0000256" key="1">
    <source>
        <dbReference type="SAM" id="MobiDB-lite"/>
    </source>
</evidence>
<organism evidence="2 3">
    <name type="scientific">Protopolystoma xenopodis</name>
    <dbReference type="NCBI Taxonomy" id="117903"/>
    <lineage>
        <taxon>Eukaryota</taxon>
        <taxon>Metazoa</taxon>
        <taxon>Spiralia</taxon>
        <taxon>Lophotrochozoa</taxon>
        <taxon>Platyhelminthes</taxon>
        <taxon>Monogenea</taxon>
        <taxon>Polyopisthocotylea</taxon>
        <taxon>Polystomatidea</taxon>
        <taxon>Polystomatidae</taxon>
        <taxon>Protopolystoma</taxon>
    </lineage>
</organism>
<proteinExistence type="predicted"/>
<dbReference type="EMBL" id="CAAALY010003213">
    <property type="protein sequence ID" value="VEL08124.1"/>
    <property type="molecule type" value="Genomic_DNA"/>
</dbReference>
<accession>A0A3S4ZZM5</accession>
<feature type="compositionally biased region" description="Polar residues" evidence="1">
    <location>
        <begin position="37"/>
        <end position="46"/>
    </location>
</feature>
<gene>
    <name evidence="2" type="ORF">PXEA_LOCUS1564</name>
</gene>
<name>A0A3S4ZZM5_9PLAT</name>
<sequence>MVETGLLVGLTNLFIDLTDPSRPYSHSGDSESRQLPGASSTTLSNQMTSSNISKLNIGGHSSHHKISQVSSSCVNVGGHRLSPTSAVAPDADFSDATQEDIDGGGPGGGGLVAQDLNRLNLPHQHPPICPVTAAGVSPIARRLMLQIIGLITRFHKLGLDLQEQQEEGDK</sequence>
<keyword evidence="3" id="KW-1185">Reference proteome</keyword>
<feature type="region of interest" description="Disordered" evidence="1">
    <location>
        <begin position="18"/>
        <end position="46"/>
    </location>
</feature>
<dbReference type="Proteomes" id="UP000784294">
    <property type="component" value="Unassembled WGS sequence"/>
</dbReference>
<reference evidence="2" key="1">
    <citation type="submission" date="2018-11" db="EMBL/GenBank/DDBJ databases">
        <authorList>
            <consortium name="Pathogen Informatics"/>
        </authorList>
    </citation>
    <scope>NUCLEOTIDE SEQUENCE</scope>
</reference>
<evidence type="ECO:0000313" key="3">
    <source>
        <dbReference type="Proteomes" id="UP000784294"/>
    </source>
</evidence>
<comment type="caution">
    <text evidence="2">The sequence shown here is derived from an EMBL/GenBank/DDBJ whole genome shotgun (WGS) entry which is preliminary data.</text>
</comment>
<evidence type="ECO:0000313" key="2">
    <source>
        <dbReference type="EMBL" id="VEL08124.1"/>
    </source>
</evidence>